<name>A0A0F8XVG9_9ZZZZ</name>
<dbReference type="EMBL" id="LAZR01057006">
    <property type="protein sequence ID" value="KKK72943.1"/>
    <property type="molecule type" value="Genomic_DNA"/>
</dbReference>
<organism evidence="1">
    <name type="scientific">marine sediment metagenome</name>
    <dbReference type="NCBI Taxonomy" id="412755"/>
    <lineage>
        <taxon>unclassified sequences</taxon>
        <taxon>metagenomes</taxon>
        <taxon>ecological metagenomes</taxon>
    </lineage>
</organism>
<protein>
    <submittedName>
        <fullName evidence="1">Uncharacterized protein</fullName>
    </submittedName>
</protein>
<comment type="caution">
    <text evidence="1">The sequence shown here is derived from an EMBL/GenBank/DDBJ whole genome shotgun (WGS) entry which is preliminary data.</text>
</comment>
<evidence type="ECO:0000313" key="1">
    <source>
        <dbReference type="EMBL" id="KKK72943.1"/>
    </source>
</evidence>
<proteinExistence type="predicted"/>
<feature type="non-terminal residue" evidence="1">
    <location>
        <position position="1"/>
    </location>
</feature>
<dbReference type="AlphaFoldDB" id="A0A0F8XVG9"/>
<feature type="non-terminal residue" evidence="1">
    <location>
        <position position="387"/>
    </location>
</feature>
<gene>
    <name evidence="1" type="ORF">LCGC14_2898820</name>
</gene>
<accession>A0A0F8XVG9</accession>
<reference evidence="1" key="1">
    <citation type="journal article" date="2015" name="Nature">
        <title>Complex archaea that bridge the gap between prokaryotes and eukaryotes.</title>
        <authorList>
            <person name="Spang A."/>
            <person name="Saw J.H."/>
            <person name="Jorgensen S.L."/>
            <person name="Zaremba-Niedzwiedzka K."/>
            <person name="Martijn J."/>
            <person name="Lind A.E."/>
            <person name="van Eijk R."/>
            <person name="Schleper C."/>
            <person name="Guy L."/>
            <person name="Ettema T.J."/>
        </authorList>
    </citation>
    <scope>NUCLEOTIDE SEQUENCE</scope>
</reference>
<sequence length="387" mass="45458">NGSLRRMEPEVELRYYQVAQRHRFHPGVAGYAPDIKVKGTEVSIDWTKYDSRLSRYFNGEAFTDKHGYWGPGYGTAIPHIQLPFNCNKKDRKSGWPIASENFRLTPDGEKVWLETCRQFKEHFDADATWRKVRKVVFLGGLDESYNQEAYDAMIYFCKLTRKGLGKDWFQYRIDGGYNSPAMRQLYKYVDLWVCHTAGWHQPKMLNFRGKGVETWFYGPMVYERQANSGCGSNTFTDLDLLVNRGIGWVAWKHRSGYCQFEFDFYMWRVPERRNRPTKAWDKRWTEAQNCRYGKKPNEFNGSGLLIYRGELMGKPGHPIAGVRLKAQRRGIQDYEYFWLLREAGKGDQADELVNSIVLVPPFGAENYRNPNIWKHDPEQWEAMRIKA</sequence>